<dbReference type="SUPFAM" id="SSF52540">
    <property type="entry name" value="P-loop containing nucleoside triphosphate hydrolases"/>
    <property type="match status" value="2"/>
</dbReference>
<dbReference type="GO" id="GO:0006325">
    <property type="term" value="P:chromatin organization"/>
    <property type="evidence" value="ECO:0007669"/>
    <property type="project" value="UniProtKB-KW"/>
</dbReference>
<dbReference type="SMART" id="SM00490">
    <property type="entry name" value="HELICc"/>
    <property type="match status" value="1"/>
</dbReference>
<dbReference type="EMBL" id="VIIS01002057">
    <property type="protein sequence ID" value="KAF0289152.1"/>
    <property type="molecule type" value="Genomic_DNA"/>
</dbReference>
<gene>
    <name evidence="14" type="primary">smarcad1</name>
    <name evidence="14" type="ORF">FJT64_012511</name>
</gene>
<dbReference type="OrthoDB" id="448448at2759"/>
<evidence type="ECO:0000256" key="9">
    <source>
        <dbReference type="ARBA" id="ARBA00048432"/>
    </source>
</evidence>
<feature type="region of interest" description="Disordered" evidence="10">
    <location>
        <begin position="26"/>
        <end position="128"/>
    </location>
</feature>
<accession>A0A6A4VF90</accession>
<evidence type="ECO:0000259" key="12">
    <source>
        <dbReference type="PROSITE" id="PS51192"/>
    </source>
</evidence>
<evidence type="ECO:0000259" key="13">
    <source>
        <dbReference type="PROSITE" id="PS51194"/>
    </source>
</evidence>
<name>A0A6A4VF90_AMPAM</name>
<keyword evidence="7" id="KW-0238">DNA-binding</keyword>
<evidence type="ECO:0000256" key="2">
    <source>
        <dbReference type="ARBA" id="ARBA00012551"/>
    </source>
</evidence>
<keyword evidence="4" id="KW-0227">DNA damage</keyword>
<dbReference type="InterPro" id="IPR000330">
    <property type="entry name" value="SNF2_N"/>
</dbReference>
<dbReference type="InterPro" id="IPR038718">
    <property type="entry name" value="SNF2-like_sf"/>
</dbReference>
<dbReference type="GO" id="GO:0005694">
    <property type="term" value="C:chromosome"/>
    <property type="evidence" value="ECO:0007669"/>
    <property type="project" value="UniProtKB-SubCell"/>
</dbReference>
<evidence type="ECO:0000256" key="6">
    <source>
        <dbReference type="ARBA" id="ARBA00022853"/>
    </source>
</evidence>
<dbReference type="InterPro" id="IPR014001">
    <property type="entry name" value="Helicase_ATP-bd"/>
</dbReference>
<evidence type="ECO:0000256" key="5">
    <source>
        <dbReference type="ARBA" id="ARBA00022801"/>
    </source>
</evidence>
<evidence type="ECO:0000313" key="14">
    <source>
        <dbReference type="EMBL" id="KAF0289152.1"/>
    </source>
</evidence>
<evidence type="ECO:0000256" key="7">
    <source>
        <dbReference type="ARBA" id="ARBA00023125"/>
    </source>
</evidence>
<reference evidence="14 15" key="1">
    <citation type="submission" date="2019-07" db="EMBL/GenBank/DDBJ databases">
        <title>Draft genome assembly of a fouling barnacle, Amphibalanus amphitrite (Darwin, 1854): The first reference genome for Thecostraca.</title>
        <authorList>
            <person name="Kim W."/>
        </authorList>
    </citation>
    <scope>NUCLEOTIDE SEQUENCE [LARGE SCALE GENOMIC DNA]</scope>
    <source>
        <strain evidence="14">SNU_AA5</strain>
        <tissue evidence="14">Soma without cirri and trophi</tissue>
    </source>
</reference>
<keyword evidence="15" id="KW-1185">Reference proteome</keyword>
<dbReference type="GO" id="GO:0005524">
    <property type="term" value="F:ATP binding"/>
    <property type="evidence" value="ECO:0007669"/>
    <property type="project" value="InterPro"/>
</dbReference>
<evidence type="ECO:0000256" key="3">
    <source>
        <dbReference type="ARBA" id="ARBA00022454"/>
    </source>
</evidence>
<dbReference type="GO" id="GO:0043130">
    <property type="term" value="F:ubiquitin binding"/>
    <property type="evidence" value="ECO:0007669"/>
    <property type="project" value="InterPro"/>
</dbReference>
<comment type="catalytic activity">
    <reaction evidence="9">
        <text>ATP + H2O = ADP + phosphate + H(+)</text>
        <dbReference type="Rhea" id="RHEA:13065"/>
        <dbReference type="ChEBI" id="CHEBI:15377"/>
        <dbReference type="ChEBI" id="CHEBI:15378"/>
        <dbReference type="ChEBI" id="CHEBI:30616"/>
        <dbReference type="ChEBI" id="CHEBI:43474"/>
        <dbReference type="ChEBI" id="CHEBI:456216"/>
        <dbReference type="EC" id="3.6.4.12"/>
    </reaction>
    <physiologicalReaction direction="left-to-right" evidence="9">
        <dbReference type="Rhea" id="RHEA:13066"/>
    </physiologicalReaction>
</comment>
<feature type="domain" description="Helicase C-terminal" evidence="13">
    <location>
        <begin position="793"/>
        <end position="957"/>
    </location>
</feature>
<evidence type="ECO:0000256" key="8">
    <source>
        <dbReference type="ARBA" id="ARBA00023204"/>
    </source>
</evidence>
<dbReference type="Gene3D" id="3.40.50.10810">
    <property type="entry name" value="Tandem AAA-ATPase domain"/>
    <property type="match status" value="1"/>
</dbReference>
<sequence length="965" mass="108712">MSKPLLSDLKKFRYQKASARSAVACTNAASSQESQETTVSCTSGSQLTSPEIGRRRISSGHSPDRVPSSPCPYSPIVRGRTSKRRLLSDSSDGDDAPRQEPQADGAGDAPCSPAPAADDPAADTDKIESDLALLRDAFPDQDEMELQDCLAQHGWRLDDAMAALADRAEKAARRAQLAALASAKAAPKRRRLVVMESDSSDEEDGRPRPAANGHRQNGADKPATNGVSGKPAAPKPPKPTVFAGGGDSDDEDMDFEAKCIVYMSDSDDEDDDEPRGPRRTDTQQLTSDRLLVVEYLSTATVDELACMDGCSKKKAEVIVGQRPYANWTDALAKFSCAKGFTPHMLNSALRVLRMRNMLRRLLQRCEEISLKLKARVAELIEGREDRDKITEQPSNLNSEMRLSPYQMIGLSWLILMYKERLNAVLAGMSCPQAADVAAAGKRREAESWYVDEMGLGKTVQAISFLAYLQQQSPSWKYLVVVPSSTLDNWLRELSVWCPSLIVVEYRGSMENRRQTRQEALQDDGWHVMVTTYNIVASAPEDRVFFKNLHFKYIVFDEAHMLKNMASKRYSNLMKLKGDHRLLLTGTPLQNNLVELMSLLVFVMPHMFGKVRKSLQTMFEIIPKVGQESRSSYEAERIEEAKQIMSPFFLRRLKRDVLRDLPTKREEVLRVAMTTSQAAKYRQLRENYVKEAAEKLRGDTKEASQSGVGMMMCMRKLANHPVLMRYYYDEDKLREIAKKFAALPDHEHKEEALVFEDLTYLSDFEVHKTCKLYPRLRCYQLPDELILESGKLAELDRLLPRLRSEGSRVLLFSQFVIMLDVLEAYLRIRGYRYCRLDGQTAVTDRLQLIDKYNNDRDIFVFLLSTRAGGLGINLTSANVVILHDVDFNPHNDRQAEDRCHRIGQTKEVQVIKLICANTIDECMLRVGQEKLSLDRDISGAPVGSEDQSEDPKDVRHLLALALECGD</sequence>
<feature type="compositionally biased region" description="Low complexity" evidence="10">
    <location>
        <begin position="103"/>
        <end position="119"/>
    </location>
</feature>
<dbReference type="GO" id="GO:0016787">
    <property type="term" value="F:hydrolase activity"/>
    <property type="evidence" value="ECO:0007669"/>
    <property type="project" value="UniProtKB-KW"/>
</dbReference>
<dbReference type="PANTHER" id="PTHR10799">
    <property type="entry name" value="SNF2/RAD54 HELICASE FAMILY"/>
    <property type="match status" value="1"/>
</dbReference>
<dbReference type="PROSITE" id="PS51192">
    <property type="entry name" value="HELICASE_ATP_BIND_1"/>
    <property type="match status" value="1"/>
</dbReference>
<evidence type="ECO:0000313" key="15">
    <source>
        <dbReference type="Proteomes" id="UP000440578"/>
    </source>
</evidence>
<proteinExistence type="predicted"/>
<dbReference type="PROSITE" id="PS51194">
    <property type="entry name" value="HELICASE_CTER"/>
    <property type="match status" value="1"/>
</dbReference>
<feature type="region of interest" description="Disordered" evidence="10">
    <location>
        <begin position="180"/>
        <end position="251"/>
    </location>
</feature>
<evidence type="ECO:0000256" key="1">
    <source>
        <dbReference type="ARBA" id="ARBA00004286"/>
    </source>
</evidence>
<dbReference type="Gene3D" id="3.40.50.300">
    <property type="entry name" value="P-loop containing nucleotide triphosphate hydrolases"/>
    <property type="match status" value="1"/>
</dbReference>
<keyword evidence="3" id="KW-0158">Chromosome</keyword>
<keyword evidence="5" id="KW-0378">Hydrolase</keyword>
<dbReference type="SMART" id="SM00487">
    <property type="entry name" value="DEXDc"/>
    <property type="match status" value="1"/>
</dbReference>
<evidence type="ECO:0000256" key="10">
    <source>
        <dbReference type="SAM" id="MobiDB-lite"/>
    </source>
</evidence>
<dbReference type="Pfam" id="PF00271">
    <property type="entry name" value="Helicase_C"/>
    <property type="match status" value="1"/>
</dbReference>
<comment type="subcellular location">
    <subcellularLocation>
        <location evidence="1">Chromosome</location>
    </subcellularLocation>
</comment>
<feature type="domain" description="CUE" evidence="11">
    <location>
        <begin position="126"/>
        <end position="169"/>
    </location>
</feature>
<dbReference type="AlphaFoldDB" id="A0A6A4VF90"/>
<keyword evidence="6" id="KW-0156">Chromatin regulator</keyword>
<dbReference type="InterPro" id="IPR001650">
    <property type="entry name" value="Helicase_C-like"/>
</dbReference>
<feature type="region of interest" description="Disordered" evidence="10">
    <location>
        <begin position="265"/>
        <end position="285"/>
    </location>
</feature>
<dbReference type="EC" id="3.6.4.12" evidence="2"/>
<dbReference type="CDD" id="cd18793">
    <property type="entry name" value="SF2_C_SNF"/>
    <property type="match status" value="1"/>
</dbReference>
<keyword evidence="8" id="KW-0234">DNA repair</keyword>
<dbReference type="InterPro" id="IPR049730">
    <property type="entry name" value="SNF2/RAD54-like_C"/>
</dbReference>
<dbReference type="GO" id="GO:0003677">
    <property type="term" value="F:DNA binding"/>
    <property type="evidence" value="ECO:0007669"/>
    <property type="project" value="UniProtKB-KW"/>
</dbReference>
<organism evidence="14 15">
    <name type="scientific">Amphibalanus amphitrite</name>
    <name type="common">Striped barnacle</name>
    <name type="synonym">Balanus amphitrite</name>
    <dbReference type="NCBI Taxonomy" id="1232801"/>
    <lineage>
        <taxon>Eukaryota</taxon>
        <taxon>Metazoa</taxon>
        <taxon>Ecdysozoa</taxon>
        <taxon>Arthropoda</taxon>
        <taxon>Crustacea</taxon>
        <taxon>Multicrustacea</taxon>
        <taxon>Cirripedia</taxon>
        <taxon>Thoracica</taxon>
        <taxon>Thoracicalcarea</taxon>
        <taxon>Balanomorpha</taxon>
        <taxon>Balanoidea</taxon>
        <taxon>Balanidae</taxon>
        <taxon>Amphibalaninae</taxon>
        <taxon>Amphibalanus</taxon>
    </lineage>
</organism>
<dbReference type="PROSITE" id="PS51140">
    <property type="entry name" value="CUE"/>
    <property type="match status" value="1"/>
</dbReference>
<protein>
    <recommendedName>
        <fullName evidence="2">DNA helicase</fullName>
        <ecNumber evidence="2">3.6.4.12</ecNumber>
    </recommendedName>
</protein>
<dbReference type="InterPro" id="IPR003892">
    <property type="entry name" value="CUE"/>
</dbReference>
<dbReference type="Proteomes" id="UP000440578">
    <property type="component" value="Unassembled WGS sequence"/>
</dbReference>
<dbReference type="Pfam" id="PF00176">
    <property type="entry name" value="SNF2-rel_dom"/>
    <property type="match status" value="1"/>
</dbReference>
<dbReference type="InterPro" id="IPR027417">
    <property type="entry name" value="P-loop_NTPase"/>
</dbReference>
<feature type="domain" description="Helicase ATP-binding" evidence="12">
    <location>
        <begin position="438"/>
        <end position="605"/>
    </location>
</feature>
<feature type="compositionally biased region" description="Polar residues" evidence="10">
    <location>
        <begin position="27"/>
        <end position="49"/>
    </location>
</feature>
<dbReference type="GO" id="GO:0003678">
    <property type="term" value="F:DNA helicase activity"/>
    <property type="evidence" value="ECO:0007669"/>
    <property type="project" value="UniProtKB-EC"/>
</dbReference>
<comment type="caution">
    <text evidence="14">The sequence shown here is derived from an EMBL/GenBank/DDBJ whole genome shotgun (WGS) entry which is preliminary data.</text>
</comment>
<evidence type="ECO:0000259" key="11">
    <source>
        <dbReference type="PROSITE" id="PS51140"/>
    </source>
</evidence>
<evidence type="ECO:0000256" key="4">
    <source>
        <dbReference type="ARBA" id="ARBA00022763"/>
    </source>
</evidence>
<dbReference type="GO" id="GO:0006281">
    <property type="term" value="P:DNA repair"/>
    <property type="evidence" value="ECO:0007669"/>
    <property type="project" value="UniProtKB-KW"/>
</dbReference>